<dbReference type="InParanoid" id="G7DTA3"/>
<organism evidence="2 3">
    <name type="scientific">Mixia osmundae (strain CBS 9802 / IAM 14324 / JCM 22182 / KY 12970)</name>
    <dbReference type="NCBI Taxonomy" id="764103"/>
    <lineage>
        <taxon>Eukaryota</taxon>
        <taxon>Fungi</taxon>
        <taxon>Dikarya</taxon>
        <taxon>Basidiomycota</taxon>
        <taxon>Pucciniomycotina</taxon>
        <taxon>Mixiomycetes</taxon>
        <taxon>Mixiales</taxon>
        <taxon>Mixiaceae</taxon>
        <taxon>Mixia</taxon>
    </lineage>
</organism>
<dbReference type="EMBL" id="BABT02000025">
    <property type="protein sequence ID" value="GAA93750.1"/>
    <property type="molecule type" value="Genomic_DNA"/>
</dbReference>
<keyword evidence="3" id="KW-1185">Reference proteome</keyword>
<dbReference type="OrthoDB" id="2522565at2759"/>
<protein>
    <submittedName>
        <fullName evidence="2">Uncharacterized protein</fullName>
    </submittedName>
</protein>
<name>G7DTA3_MIXOS</name>
<dbReference type="RefSeq" id="XP_014571471.1">
    <property type="nucleotide sequence ID" value="XM_014715985.1"/>
</dbReference>
<evidence type="ECO:0000256" key="1">
    <source>
        <dbReference type="SAM" id="MobiDB-lite"/>
    </source>
</evidence>
<reference evidence="2 3" key="2">
    <citation type="journal article" date="2012" name="Open Biol.">
        <title>Characteristics of nucleosomes and linker DNA regions on the genome of the basidiomycete Mixia osmundae revealed by mono- and dinucleosome mapping.</title>
        <authorList>
            <person name="Nishida H."/>
            <person name="Kondo S."/>
            <person name="Matsumoto T."/>
            <person name="Suzuki Y."/>
            <person name="Yoshikawa H."/>
            <person name="Taylor T.D."/>
            <person name="Sugiyama J."/>
        </authorList>
    </citation>
    <scope>NUCLEOTIDE SEQUENCE [LARGE SCALE GENOMIC DNA]</scope>
    <source>
        <strain evidence="3">CBS 9802 / IAM 14324 / JCM 22182 / KY 12970</strain>
    </source>
</reference>
<reference evidence="2 3" key="1">
    <citation type="journal article" date="2011" name="J. Gen. Appl. Microbiol.">
        <title>Draft genome sequencing of the enigmatic basidiomycete Mixia osmundae.</title>
        <authorList>
            <person name="Nishida H."/>
            <person name="Nagatsuka Y."/>
            <person name="Sugiyama J."/>
        </authorList>
    </citation>
    <scope>NUCLEOTIDE SEQUENCE [LARGE SCALE GENOMIC DNA]</scope>
    <source>
        <strain evidence="3">CBS 9802 / IAM 14324 / JCM 22182 / KY 12970</strain>
    </source>
</reference>
<proteinExistence type="predicted"/>
<dbReference type="AlphaFoldDB" id="G7DTA3"/>
<gene>
    <name evidence="2" type="primary">Mo00396</name>
    <name evidence="2" type="ORF">E5Q_00396</name>
</gene>
<feature type="region of interest" description="Disordered" evidence="1">
    <location>
        <begin position="44"/>
        <end position="66"/>
    </location>
</feature>
<dbReference type="HOGENOM" id="CLU_499744_0_0_1"/>
<comment type="caution">
    <text evidence="2">The sequence shown here is derived from an EMBL/GenBank/DDBJ whole genome shotgun (WGS) entry which is preliminary data.</text>
</comment>
<evidence type="ECO:0000313" key="2">
    <source>
        <dbReference type="EMBL" id="GAA93750.1"/>
    </source>
</evidence>
<accession>G7DTA3</accession>
<dbReference type="Proteomes" id="UP000009131">
    <property type="component" value="Unassembled WGS sequence"/>
</dbReference>
<sequence>MSLRPGYHSIVSSVHSAIGTTSRGCCEWGRYHRRQDPLFELSSRSASVGSNERDTTGAGIVPSTPDVATTPAKTAAAMMPGRPAAPSSTKLRTKMRVVKQDFRLLTPVFHDRRYVSSSQHVAGSRPCAVCWPPARFTRLVKTAFYEHAASGSQVTLARVLSDPREMRDWQIRHIAPPQGELLVNGVLTHSELNTTYNMAMLRLPEGCAWYAIGVARLPSVLDEETRIVGRPASLQRLGAFAIFRDAKTKEFSISGPTFVLPLDQTMVHPVCSDNPYGAEDPRLSWDDARRPQLIYGRAPSDETLCRDIGLVRDLRSLWPGLAEILTSPAIDHTAPVELVLPQQNVREKNWQLLPTFAANGLPMVSYSLSPRAVLKPVNLTSVSMLFEKLDAGSDCVGQAFSSQLGYRDEIHHATQISRLTLCHRGGCEPSSSNTVLVALGHIQHRGFLTYSQFVYLLNATRPHNVLSWGPTRKVTGYTDNFAYASSLIFEPKDASWADQYHDLLTPGHGFLDDSVVITYNLQDRAMAYIETTAQDLLASVSDCNA</sequence>
<evidence type="ECO:0000313" key="3">
    <source>
        <dbReference type="Proteomes" id="UP000009131"/>
    </source>
</evidence>